<organism evidence="2">
    <name type="scientific">uncultured organism</name>
    <dbReference type="NCBI Taxonomy" id="155900"/>
    <lineage>
        <taxon>unclassified sequences</taxon>
        <taxon>environmental samples</taxon>
    </lineage>
</organism>
<gene>
    <name evidence="2" type="ORF">KBTEX_00984</name>
</gene>
<protein>
    <recommendedName>
        <fullName evidence="1">Chalcone isomerase domain-containing protein</fullName>
    </recommendedName>
</protein>
<dbReference type="InterPro" id="IPR016087">
    <property type="entry name" value="Chalcone_isomerase"/>
</dbReference>
<feature type="domain" description="Chalcone isomerase" evidence="1">
    <location>
        <begin position="27"/>
        <end position="192"/>
    </location>
</feature>
<evidence type="ECO:0000313" key="2">
    <source>
        <dbReference type="EMBL" id="QEA04676.1"/>
    </source>
</evidence>
<accession>A0A5B8R7J8</accession>
<sequence length="193" mass="20756">MLTTTIRGCRAAALVLAGVLLAGPATAAELAGVHMPERMEVDGESLSLNGLGLREKFFFDIYVGGLYLPETTGRADDVLSLDGPRRVVLHLVYDHVSREKLVEAWNDGFEDNLSEDRRKALAERIEAFNELFGDAEAGDEIAIDYLPGQGTRVVYNGKVTGTVPGRALARAWLAIFVGAHPADEDVKSGMLGG</sequence>
<reference evidence="2" key="1">
    <citation type="submission" date="2019-06" db="EMBL/GenBank/DDBJ databases">
        <authorList>
            <person name="Murdoch R.W."/>
            <person name="Fathepure B."/>
        </authorList>
    </citation>
    <scope>NUCLEOTIDE SEQUENCE</scope>
</reference>
<dbReference type="EMBL" id="MN079087">
    <property type="protein sequence ID" value="QEA04676.1"/>
    <property type="molecule type" value="Genomic_DNA"/>
</dbReference>
<dbReference type="Pfam" id="PF16036">
    <property type="entry name" value="Chalcone_3"/>
    <property type="match status" value="1"/>
</dbReference>
<dbReference type="GO" id="GO:0016872">
    <property type="term" value="F:intramolecular lyase activity"/>
    <property type="evidence" value="ECO:0007669"/>
    <property type="project" value="InterPro"/>
</dbReference>
<evidence type="ECO:0000259" key="1">
    <source>
        <dbReference type="Pfam" id="PF16036"/>
    </source>
</evidence>
<name>A0A5B8R7J8_9ZZZZ</name>
<dbReference type="InterPro" id="IPR016088">
    <property type="entry name" value="Chalcone_isomerase_3-sand"/>
</dbReference>
<dbReference type="Gene3D" id="3.50.70.10">
    <property type="match status" value="1"/>
</dbReference>
<proteinExistence type="predicted"/>
<dbReference type="AlphaFoldDB" id="A0A5B8R7J8"/>
<dbReference type="InterPro" id="IPR036298">
    <property type="entry name" value="Chalcone_isomerase_sf"/>
</dbReference>
<dbReference type="SUPFAM" id="SSF54626">
    <property type="entry name" value="Chalcone isomerase"/>
    <property type="match status" value="1"/>
</dbReference>